<dbReference type="AlphaFoldDB" id="A0AAD6ZZ37"/>
<keyword evidence="2" id="KW-1185">Reference proteome</keyword>
<organism evidence="1 2">
    <name type="scientific">Mycena albidolilacea</name>
    <dbReference type="NCBI Taxonomy" id="1033008"/>
    <lineage>
        <taxon>Eukaryota</taxon>
        <taxon>Fungi</taxon>
        <taxon>Dikarya</taxon>
        <taxon>Basidiomycota</taxon>
        <taxon>Agaricomycotina</taxon>
        <taxon>Agaricomycetes</taxon>
        <taxon>Agaricomycetidae</taxon>
        <taxon>Agaricales</taxon>
        <taxon>Marasmiineae</taxon>
        <taxon>Mycenaceae</taxon>
        <taxon>Mycena</taxon>
    </lineage>
</organism>
<dbReference type="PANTHER" id="PTHR31252">
    <property type="entry name" value="DUF4419 DOMAIN-CONTAINING PROTEIN"/>
    <property type="match status" value="1"/>
</dbReference>
<evidence type="ECO:0000313" key="2">
    <source>
        <dbReference type="Proteomes" id="UP001218218"/>
    </source>
</evidence>
<gene>
    <name evidence="1" type="ORF">DFH08DRAFT_1081153</name>
</gene>
<sequence length="427" mass="47263">MPVSFSVAQHPADRVQLSPDVQAGLTSEDILAQMAKEYQRGGQMLQFALAGEEGARDFTAKITHLIPTKNGFVDTVITAYNEHHALVIRPDDVWLAILSQFNLFVNGNAELPRANFVAHEGKKELRVVNVGSRFTLNFGWMARQMTDLIDQNVVDPELRAWAIPTFTTSTVNDKTVAAVLLMSTLKEYFAYRMVGLRCGIPRVTLEGEKADWVDILGRLEKLKDYGIQTIAWYHLLRPVITRFVAAFDAPASGENLEFWCAVAHFKRGGSGPSYYSGWINAFNVFGTKGEWLGHGLDAVSLVFFLPVHLEAILISYMESAAQTADALDAPESMDAEKFWATYATSGVLRDLVFDGTPYPRLDSRKVPPGYAKVDVILDDNGELFSCAMIAGMVGTQVSSSDDTTLSEDGKDDTVRPVAGWWMFAKKE</sequence>
<dbReference type="Pfam" id="PF14388">
    <property type="entry name" value="DUF4419"/>
    <property type="match status" value="1"/>
</dbReference>
<dbReference type="PANTHER" id="PTHR31252:SF11">
    <property type="entry name" value="DUF4419 DOMAIN-CONTAINING PROTEIN"/>
    <property type="match status" value="1"/>
</dbReference>
<name>A0AAD6ZZ37_9AGAR</name>
<dbReference type="Proteomes" id="UP001218218">
    <property type="component" value="Unassembled WGS sequence"/>
</dbReference>
<proteinExistence type="predicted"/>
<comment type="caution">
    <text evidence="1">The sequence shown here is derived from an EMBL/GenBank/DDBJ whole genome shotgun (WGS) entry which is preliminary data.</text>
</comment>
<reference evidence="1" key="1">
    <citation type="submission" date="2023-03" db="EMBL/GenBank/DDBJ databases">
        <title>Massive genome expansion in bonnet fungi (Mycena s.s.) driven by repeated elements and novel gene families across ecological guilds.</title>
        <authorList>
            <consortium name="Lawrence Berkeley National Laboratory"/>
            <person name="Harder C.B."/>
            <person name="Miyauchi S."/>
            <person name="Viragh M."/>
            <person name="Kuo A."/>
            <person name="Thoen E."/>
            <person name="Andreopoulos B."/>
            <person name="Lu D."/>
            <person name="Skrede I."/>
            <person name="Drula E."/>
            <person name="Henrissat B."/>
            <person name="Morin E."/>
            <person name="Kohler A."/>
            <person name="Barry K."/>
            <person name="LaButti K."/>
            <person name="Morin E."/>
            <person name="Salamov A."/>
            <person name="Lipzen A."/>
            <person name="Mereny Z."/>
            <person name="Hegedus B."/>
            <person name="Baldrian P."/>
            <person name="Stursova M."/>
            <person name="Weitz H."/>
            <person name="Taylor A."/>
            <person name="Grigoriev I.V."/>
            <person name="Nagy L.G."/>
            <person name="Martin F."/>
            <person name="Kauserud H."/>
        </authorList>
    </citation>
    <scope>NUCLEOTIDE SEQUENCE</scope>
    <source>
        <strain evidence="1">CBHHK002</strain>
    </source>
</reference>
<dbReference type="InterPro" id="IPR025533">
    <property type="entry name" value="DUF4419"/>
</dbReference>
<dbReference type="EMBL" id="JARIHO010000021">
    <property type="protein sequence ID" value="KAJ7346361.1"/>
    <property type="molecule type" value="Genomic_DNA"/>
</dbReference>
<accession>A0AAD6ZZ37</accession>
<evidence type="ECO:0000313" key="1">
    <source>
        <dbReference type="EMBL" id="KAJ7346361.1"/>
    </source>
</evidence>
<protein>
    <submittedName>
        <fullName evidence="1">Uncharacterized protein</fullName>
    </submittedName>
</protein>